<sequence>MISIKNELHVISNGKLSLEEFLPIAADIHPFVTAIHIREKHRTDKEIAEWVERLLDHKIPSNKIIINSRAHIVNEYNLGGVQLSGQQGSPNNTKEKYPSLRVGVSIHHLSEVEDYQENGADYLLFGNVFETTCKPGLPGKGTNLLEEIIEHASIPVIGIGGIKPSQIPELLHLGLKGIAVMSGVLEAPDPLRAVKDYYEAIKGKHIPQG</sequence>
<reference evidence="4 5" key="1">
    <citation type="submission" date="2021-01" db="EMBL/GenBank/DDBJ databases">
        <title>Genomic Encyclopedia of Type Strains, Phase IV (KMG-IV): sequencing the most valuable type-strain genomes for metagenomic binning, comparative biology and taxonomic classification.</title>
        <authorList>
            <person name="Goeker M."/>
        </authorList>
    </citation>
    <scope>NUCLEOTIDE SEQUENCE [LARGE SCALE GENOMIC DNA]</scope>
    <source>
        <strain evidence="4 5">DSM 23711</strain>
    </source>
</reference>
<comment type="caution">
    <text evidence="4">The sequence shown here is derived from an EMBL/GenBank/DDBJ whole genome shotgun (WGS) entry which is preliminary data.</text>
</comment>
<evidence type="ECO:0000256" key="2">
    <source>
        <dbReference type="ARBA" id="ARBA00022977"/>
    </source>
</evidence>
<evidence type="ECO:0000313" key="5">
    <source>
        <dbReference type="Proteomes" id="UP001296943"/>
    </source>
</evidence>
<dbReference type="PANTHER" id="PTHR20857">
    <property type="entry name" value="THIAMINE-PHOSPHATE PYROPHOSPHORYLASE"/>
    <property type="match status" value="1"/>
</dbReference>
<dbReference type="GO" id="GO:0016853">
    <property type="term" value="F:isomerase activity"/>
    <property type="evidence" value="ECO:0007669"/>
    <property type="project" value="UniProtKB-KW"/>
</dbReference>
<dbReference type="EC" id="5.3.99.10" evidence="4"/>
<evidence type="ECO:0000259" key="3">
    <source>
        <dbReference type="Pfam" id="PF02581"/>
    </source>
</evidence>
<organism evidence="4 5">
    <name type="scientific">Aquibacillus albus</name>
    <dbReference type="NCBI Taxonomy" id="1168171"/>
    <lineage>
        <taxon>Bacteria</taxon>
        <taxon>Bacillati</taxon>
        <taxon>Bacillota</taxon>
        <taxon>Bacilli</taxon>
        <taxon>Bacillales</taxon>
        <taxon>Bacillaceae</taxon>
        <taxon>Aquibacillus</taxon>
    </lineage>
</organism>
<keyword evidence="2" id="KW-0784">Thiamine biosynthesis</keyword>
<dbReference type="InterPro" id="IPR036206">
    <property type="entry name" value="ThiamineP_synth_sf"/>
</dbReference>
<dbReference type="Gene3D" id="3.20.20.70">
    <property type="entry name" value="Aldolase class I"/>
    <property type="match status" value="1"/>
</dbReference>
<dbReference type="EMBL" id="JAFBDR010000038">
    <property type="protein sequence ID" value="MBM7573599.1"/>
    <property type="molecule type" value="Genomic_DNA"/>
</dbReference>
<keyword evidence="5" id="KW-1185">Reference proteome</keyword>
<dbReference type="Proteomes" id="UP001296943">
    <property type="component" value="Unassembled WGS sequence"/>
</dbReference>
<proteinExistence type="predicted"/>
<protein>
    <submittedName>
        <fullName evidence="4">Thiazole tautomerase (Transcriptional regulator TenI)</fullName>
        <ecNumber evidence="4">5.3.99.10</ecNumber>
    </submittedName>
</protein>
<dbReference type="InterPro" id="IPR022998">
    <property type="entry name" value="ThiamineP_synth_TenI"/>
</dbReference>
<feature type="domain" description="Thiamine phosphate synthase/TenI" evidence="3">
    <location>
        <begin position="27"/>
        <end position="184"/>
    </location>
</feature>
<evidence type="ECO:0000313" key="4">
    <source>
        <dbReference type="EMBL" id="MBM7573599.1"/>
    </source>
</evidence>
<dbReference type="InterPro" id="IPR013785">
    <property type="entry name" value="Aldolase_TIM"/>
</dbReference>
<evidence type="ECO:0000256" key="1">
    <source>
        <dbReference type="ARBA" id="ARBA00004948"/>
    </source>
</evidence>
<keyword evidence="4" id="KW-0413">Isomerase</keyword>
<name>A0ABS2N644_9BACI</name>
<dbReference type="SUPFAM" id="SSF51391">
    <property type="entry name" value="Thiamin phosphate synthase"/>
    <property type="match status" value="1"/>
</dbReference>
<dbReference type="PANTHER" id="PTHR20857:SF22">
    <property type="entry name" value="THIAZOLE TAUTOMERASE"/>
    <property type="match status" value="1"/>
</dbReference>
<accession>A0ABS2N644</accession>
<gene>
    <name evidence="4" type="ORF">JOC48_004163</name>
</gene>
<dbReference type="Pfam" id="PF02581">
    <property type="entry name" value="TMP-TENI"/>
    <property type="match status" value="1"/>
</dbReference>
<comment type="pathway">
    <text evidence="1">Cofactor biosynthesis; thiamine diphosphate biosynthesis.</text>
</comment>
<dbReference type="CDD" id="cd00564">
    <property type="entry name" value="TMP_TenI"/>
    <property type="match status" value="1"/>
</dbReference>
<dbReference type="RefSeq" id="WP_204502234.1">
    <property type="nucleotide sequence ID" value="NZ_JAFBDR010000038.1"/>
</dbReference>